<dbReference type="KEGG" id="tasa:A1Q1_03146"/>
<gene>
    <name evidence="4" type="ORF">A1Q1_03146</name>
</gene>
<protein>
    <submittedName>
        <fullName evidence="4">Uncharacterized protein</fullName>
    </submittedName>
</protein>
<feature type="compositionally biased region" description="Low complexity" evidence="2">
    <location>
        <begin position="19"/>
        <end position="37"/>
    </location>
</feature>
<evidence type="ECO:0000256" key="2">
    <source>
        <dbReference type="SAM" id="MobiDB-lite"/>
    </source>
</evidence>
<evidence type="ECO:0000256" key="3">
    <source>
        <dbReference type="SAM" id="Phobius"/>
    </source>
</evidence>
<keyword evidence="3" id="KW-0472">Membrane</keyword>
<feature type="compositionally biased region" description="Polar residues" evidence="2">
    <location>
        <begin position="38"/>
        <end position="48"/>
    </location>
</feature>
<dbReference type="GeneID" id="25986659"/>
<keyword evidence="1" id="KW-0175">Coiled coil</keyword>
<sequence>MPSTRSSTRGNSPTHSHQSSPSRSRAASAAPTAVATVETNGTSGDTTESSEIVLSETLDVGDVFPFFILAFAALGAGFVLTAWSAPRVKSDWSAVPVLILGISAMLLSPLIGYSLSLGVWKVAGKAGPKLIATAIGCVFIAALVHQNLEIKDLQSQLEQIRGEISDLKSAKQENPLKKLGINW</sequence>
<keyword evidence="3" id="KW-1133">Transmembrane helix</keyword>
<name>J4UAY5_TRIAS</name>
<evidence type="ECO:0000313" key="4">
    <source>
        <dbReference type="EMBL" id="EJT47960.1"/>
    </source>
</evidence>
<dbReference type="RefSeq" id="XP_014179074.1">
    <property type="nucleotide sequence ID" value="XM_014323599.1"/>
</dbReference>
<feature type="coiled-coil region" evidence="1">
    <location>
        <begin position="143"/>
        <end position="170"/>
    </location>
</feature>
<dbReference type="HOGENOM" id="CLU_1476157_0_0_1"/>
<dbReference type="EMBL" id="ALBS01000222">
    <property type="protein sequence ID" value="EJT47960.1"/>
    <property type="molecule type" value="Genomic_DNA"/>
</dbReference>
<feature type="region of interest" description="Disordered" evidence="2">
    <location>
        <begin position="1"/>
        <end position="48"/>
    </location>
</feature>
<feature type="compositionally biased region" description="Polar residues" evidence="2">
    <location>
        <begin position="1"/>
        <end position="18"/>
    </location>
</feature>
<reference evidence="4 5" key="1">
    <citation type="journal article" date="2012" name="Eukaryot. Cell">
        <title>Draft genome sequence of CBS 2479, the standard type strain of Trichosporon asahii.</title>
        <authorList>
            <person name="Yang R.Y."/>
            <person name="Li H.T."/>
            <person name="Zhu H."/>
            <person name="Zhou G.P."/>
            <person name="Wang M."/>
            <person name="Wang L."/>
        </authorList>
    </citation>
    <scope>NUCLEOTIDE SEQUENCE [LARGE SCALE GENOMIC DNA]</scope>
    <source>
        <strain evidence="5">ATCC 90039 / CBS 2479 / JCM 2466 / KCTC 7840 / NCYC 2677 / UAMH 7654</strain>
    </source>
</reference>
<keyword evidence="3" id="KW-0812">Transmembrane</keyword>
<comment type="caution">
    <text evidence="4">The sequence shown here is derived from an EMBL/GenBank/DDBJ whole genome shotgun (WGS) entry which is preliminary data.</text>
</comment>
<organism evidence="4 5">
    <name type="scientific">Trichosporon asahii var. asahii (strain ATCC 90039 / CBS 2479 / JCM 2466 / KCTC 7840 / NBRC 103889/ NCYC 2677 / UAMH 7654)</name>
    <name type="common">Yeast</name>
    <dbReference type="NCBI Taxonomy" id="1186058"/>
    <lineage>
        <taxon>Eukaryota</taxon>
        <taxon>Fungi</taxon>
        <taxon>Dikarya</taxon>
        <taxon>Basidiomycota</taxon>
        <taxon>Agaricomycotina</taxon>
        <taxon>Tremellomycetes</taxon>
        <taxon>Trichosporonales</taxon>
        <taxon>Trichosporonaceae</taxon>
        <taxon>Trichosporon</taxon>
    </lineage>
</organism>
<proteinExistence type="predicted"/>
<dbReference type="Proteomes" id="UP000002748">
    <property type="component" value="Unassembled WGS sequence"/>
</dbReference>
<accession>J4UAY5</accession>
<dbReference type="AlphaFoldDB" id="J4UAY5"/>
<dbReference type="VEuPathDB" id="FungiDB:A1Q1_03146"/>
<feature type="transmembrane region" description="Helical" evidence="3">
    <location>
        <begin position="97"/>
        <end position="120"/>
    </location>
</feature>
<evidence type="ECO:0000313" key="5">
    <source>
        <dbReference type="Proteomes" id="UP000002748"/>
    </source>
</evidence>
<dbReference type="OrthoDB" id="10652389at2759"/>
<feature type="transmembrane region" description="Helical" evidence="3">
    <location>
        <begin position="63"/>
        <end position="85"/>
    </location>
</feature>
<evidence type="ECO:0000256" key="1">
    <source>
        <dbReference type="SAM" id="Coils"/>
    </source>
</evidence>